<feature type="chain" id="PRO_5043795643" description="Secreted protein" evidence="1">
    <location>
        <begin position="29"/>
        <end position="127"/>
    </location>
</feature>
<keyword evidence="1" id="KW-0732">Signal</keyword>
<dbReference type="AlphaFoldDB" id="A0AAU8DLP7"/>
<organism evidence="2">
    <name type="scientific">Nakamurella sp. A5-74</name>
    <dbReference type="NCBI Taxonomy" id="3158264"/>
    <lineage>
        <taxon>Bacteria</taxon>
        <taxon>Bacillati</taxon>
        <taxon>Actinomycetota</taxon>
        <taxon>Actinomycetes</taxon>
        <taxon>Nakamurellales</taxon>
        <taxon>Nakamurellaceae</taxon>
        <taxon>Nakamurella</taxon>
    </lineage>
</organism>
<dbReference type="EMBL" id="CP159218">
    <property type="protein sequence ID" value="XCG62909.1"/>
    <property type="molecule type" value="Genomic_DNA"/>
</dbReference>
<evidence type="ECO:0000256" key="1">
    <source>
        <dbReference type="SAM" id="SignalP"/>
    </source>
</evidence>
<accession>A0AAU8DLP7</accession>
<proteinExistence type="predicted"/>
<sequence>MNGKLKRIAAVATMTSSAVIAFAAPALAATYSGRGDYTRELDTVSLNATAAGRHLAYTEATCTGATISVELYQDFFFEPNNPQGRKGIACGRNVGAAWNSDDNGDHFLRFRSNDRAVTVKFTWTYPR</sequence>
<feature type="signal peptide" evidence="1">
    <location>
        <begin position="1"/>
        <end position="28"/>
    </location>
</feature>
<name>A0AAU8DLP7_9ACTN</name>
<evidence type="ECO:0000313" key="2">
    <source>
        <dbReference type="EMBL" id="XCG62909.1"/>
    </source>
</evidence>
<evidence type="ECO:0008006" key="3">
    <source>
        <dbReference type="Google" id="ProtNLM"/>
    </source>
</evidence>
<reference evidence="2" key="1">
    <citation type="submission" date="2024-05" db="EMBL/GenBank/DDBJ databases">
        <authorList>
            <person name="Cai S.Y."/>
            <person name="Jin L.M."/>
            <person name="Li H.R."/>
        </authorList>
    </citation>
    <scope>NUCLEOTIDE SEQUENCE</scope>
    <source>
        <strain evidence="2">A5-74</strain>
    </source>
</reference>
<gene>
    <name evidence="2" type="ORF">ABLG96_17065</name>
</gene>
<protein>
    <recommendedName>
        <fullName evidence="3">Secreted protein</fullName>
    </recommendedName>
</protein>
<dbReference type="RefSeq" id="WP_353648524.1">
    <property type="nucleotide sequence ID" value="NZ_CP159218.1"/>
</dbReference>